<dbReference type="Proteomes" id="UP001152622">
    <property type="component" value="Chromosome 4"/>
</dbReference>
<reference evidence="1" key="1">
    <citation type="journal article" date="2023" name="Science">
        <title>Genome structures resolve the early diversification of teleost fishes.</title>
        <authorList>
            <person name="Parey E."/>
            <person name="Louis A."/>
            <person name="Montfort J."/>
            <person name="Bouchez O."/>
            <person name="Roques C."/>
            <person name="Iampietro C."/>
            <person name="Lluch J."/>
            <person name="Castinel A."/>
            <person name="Donnadieu C."/>
            <person name="Desvignes T."/>
            <person name="Floi Bucao C."/>
            <person name="Jouanno E."/>
            <person name="Wen M."/>
            <person name="Mejri S."/>
            <person name="Dirks R."/>
            <person name="Jansen H."/>
            <person name="Henkel C."/>
            <person name="Chen W.J."/>
            <person name="Zahm M."/>
            <person name="Cabau C."/>
            <person name="Klopp C."/>
            <person name="Thompson A.W."/>
            <person name="Robinson-Rechavi M."/>
            <person name="Braasch I."/>
            <person name="Lecointre G."/>
            <person name="Bobe J."/>
            <person name="Postlethwait J.H."/>
            <person name="Berthelot C."/>
            <person name="Roest Crollius H."/>
            <person name="Guiguen Y."/>
        </authorList>
    </citation>
    <scope>NUCLEOTIDE SEQUENCE</scope>
    <source>
        <tissue evidence="1">Blood</tissue>
    </source>
</reference>
<proteinExistence type="predicted"/>
<protein>
    <submittedName>
        <fullName evidence="1">Uncharacterized protein</fullName>
    </submittedName>
</protein>
<name>A0A9Q1FR22_SYNKA</name>
<accession>A0A9Q1FR22</accession>
<organism evidence="1 2">
    <name type="scientific">Synaphobranchus kaupii</name>
    <name type="common">Kaup's arrowtooth eel</name>
    <dbReference type="NCBI Taxonomy" id="118154"/>
    <lineage>
        <taxon>Eukaryota</taxon>
        <taxon>Metazoa</taxon>
        <taxon>Chordata</taxon>
        <taxon>Craniata</taxon>
        <taxon>Vertebrata</taxon>
        <taxon>Euteleostomi</taxon>
        <taxon>Actinopterygii</taxon>
        <taxon>Neopterygii</taxon>
        <taxon>Teleostei</taxon>
        <taxon>Anguilliformes</taxon>
        <taxon>Synaphobranchidae</taxon>
        <taxon>Synaphobranchus</taxon>
    </lineage>
</organism>
<dbReference type="AlphaFoldDB" id="A0A9Q1FR22"/>
<sequence>MRRAAQGCEPAEDGWAASFPDYHCGCPAVFVRPVVLQTVERFVSLCSGGGSVQHELRRGTAAAVRREGGAAAGRPDPISATARLRHLHAAPVPLPRTRARGTWASSRQLLAVPASSIINSAPPCIWAPPARLLSYAQQAHIQT</sequence>
<dbReference type="EMBL" id="JAINUF010000004">
    <property type="protein sequence ID" value="KAJ8364494.1"/>
    <property type="molecule type" value="Genomic_DNA"/>
</dbReference>
<evidence type="ECO:0000313" key="2">
    <source>
        <dbReference type="Proteomes" id="UP001152622"/>
    </source>
</evidence>
<evidence type="ECO:0000313" key="1">
    <source>
        <dbReference type="EMBL" id="KAJ8364494.1"/>
    </source>
</evidence>
<gene>
    <name evidence="1" type="ORF">SKAU_G00133250</name>
</gene>
<comment type="caution">
    <text evidence="1">The sequence shown here is derived from an EMBL/GenBank/DDBJ whole genome shotgun (WGS) entry which is preliminary data.</text>
</comment>
<keyword evidence="2" id="KW-1185">Reference proteome</keyword>